<dbReference type="FunCoup" id="G0VB52">
    <property type="interactions" value="89"/>
</dbReference>
<sequence length="344" mass="38942">MDHLKAPEPLLLSTPRSKLITDVSLPITPNKRLRSLDPLSISNLTPSKKSAKLARPSFRTSSYSVKPQVLTFNTFENMDSDLNINKNIYDDILSHRLNLDGDSTSDFGSISPLSDISSVPSSSSSSPDIACSDQMDPFSIDTFNWTGKHLMNKETLELNRMIQSSMLKLDHNVTLMPPIVRKSHPCHRTKTPTKRILNLETSSLNLIVSSSRGSLKDATIFATEINASAHHEDNKLPVISNVWERITIPVNSSIKEKHKKLKERFLKDNDLENESSDDFDSEDVADFPDWNAEYESVNNWKEIPDAALIRGYDFEYLGGKETFNKKTDTTREKKRVKWAEQLEC</sequence>
<evidence type="ECO:0000313" key="2">
    <source>
        <dbReference type="Proteomes" id="UP000001640"/>
    </source>
</evidence>
<gene>
    <name evidence="1" type="primary">NCAS0B00910</name>
    <name evidence="1" type="ordered locus">NCAS_0B00910</name>
</gene>
<dbReference type="InParanoid" id="G0VB52"/>
<dbReference type="GeneID" id="96901738"/>
<dbReference type="GO" id="GO:0036267">
    <property type="term" value="P:invasive filamentous growth"/>
    <property type="evidence" value="ECO:0007669"/>
    <property type="project" value="EnsemblFungi"/>
</dbReference>
<dbReference type="EMBL" id="HE576753">
    <property type="protein sequence ID" value="CCC68175.1"/>
    <property type="molecule type" value="Genomic_DNA"/>
</dbReference>
<reference evidence="1 2" key="1">
    <citation type="journal article" date="2011" name="Proc. Natl. Acad. Sci. U.S.A.">
        <title>Evolutionary erosion of yeast sex chromosomes by mating-type switching accidents.</title>
        <authorList>
            <person name="Gordon J.L."/>
            <person name="Armisen D."/>
            <person name="Proux-Wera E."/>
            <person name="Oheigeartaigh S.S."/>
            <person name="Byrne K.P."/>
            <person name="Wolfe K.H."/>
        </authorList>
    </citation>
    <scope>NUCLEOTIDE SEQUENCE [LARGE SCALE GENOMIC DNA]</scope>
    <source>
        <strain evidence="2">ATCC 76901 / BCRC 22586 / CBS 4309 / NBRC 1992 / NRRL Y-12630</strain>
    </source>
</reference>
<keyword evidence="2" id="KW-1185">Reference proteome</keyword>
<proteinExistence type="predicted"/>
<dbReference type="Proteomes" id="UP000001640">
    <property type="component" value="Chromosome 2"/>
</dbReference>
<protein>
    <submittedName>
        <fullName evidence="1">Uncharacterized protein</fullName>
    </submittedName>
</protein>
<dbReference type="GO" id="GO:0007124">
    <property type="term" value="P:pseudohyphal growth"/>
    <property type="evidence" value="ECO:0007669"/>
    <property type="project" value="EnsemblFungi"/>
</dbReference>
<dbReference type="OrthoDB" id="3981230at2759"/>
<dbReference type="GO" id="GO:0098609">
    <property type="term" value="P:cell-cell adhesion"/>
    <property type="evidence" value="ECO:0007669"/>
    <property type="project" value="EnsemblFungi"/>
</dbReference>
<accession>G0VB52</accession>
<name>G0VB52_NAUCA</name>
<dbReference type="AlphaFoldDB" id="G0VB52"/>
<dbReference type="RefSeq" id="XP_003674552.1">
    <property type="nucleotide sequence ID" value="XM_003674504.1"/>
</dbReference>
<organism evidence="1 2">
    <name type="scientific">Naumovozyma castellii</name>
    <name type="common">Yeast</name>
    <name type="synonym">Saccharomyces castellii</name>
    <dbReference type="NCBI Taxonomy" id="27288"/>
    <lineage>
        <taxon>Eukaryota</taxon>
        <taxon>Fungi</taxon>
        <taxon>Dikarya</taxon>
        <taxon>Ascomycota</taxon>
        <taxon>Saccharomycotina</taxon>
        <taxon>Saccharomycetes</taxon>
        <taxon>Saccharomycetales</taxon>
        <taxon>Saccharomycetaceae</taxon>
        <taxon>Naumovozyma</taxon>
    </lineage>
</organism>
<evidence type="ECO:0000313" key="1">
    <source>
        <dbReference type="EMBL" id="CCC68175.1"/>
    </source>
</evidence>
<dbReference type="HOGENOM" id="CLU_070628_0_0_1"/>
<dbReference type="GO" id="GO:0090033">
    <property type="term" value="P:positive regulation of filamentous growth"/>
    <property type="evidence" value="ECO:0007669"/>
    <property type="project" value="EnsemblFungi"/>
</dbReference>
<dbReference type="KEGG" id="ncs:NCAS_0B00910"/>
<dbReference type="GO" id="GO:0005634">
    <property type="term" value="C:nucleus"/>
    <property type="evidence" value="ECO:0007669"/>
    <property type="project" value="EnsemblFungi"/>
</dbReference>
<dbReference type="GO" id="GO:0000278">
    <property type="term" value="P:mitotic cell cycle"/>
    <property type="evidence" value="ECO:0007669"/>
    <property type="project" value="EnsemblFungi"/>
</dbReference>
<reference key="2">
    <citation type="submission" date="2011-08" db="EMBL/GenBank/DDBJ databases">
        <title>Genome sequence of Naumovozyma castellii.</title>
        <authorList>
            <person name="Gordon J.L."/>
            <person name="Armisen D."/>
            <person name="Proux-Wera E."/>
            <person name="OhEigeartaigh S.S."/>
            <person name="Byrne K.P."/>
            <person name="Wolfe K.H."/>
        </authorList>
    </citation>
    <scope>NUCLEOTIDE SEQUENCE</scope>
    <source>
        <strain>Type strain:CBS 4309</strain>
    </source>
</reference>
<dbReference type="eggNOG" id="ENOG502SABW">
    <property type="taxonomic scope" value="Eukaryota"/>
</dbReference>
<dbReference type="OMA" id="WERITIP"/>